<protein>
    <submittedName>
        <fullName evidence="1">Uncharacterized protein</fullName>
    </submittedName>
</protein>
<evidence type="ECO:0000313" key="1">
    <source>
        <dbReference type="EMBL" id="KAG0265060.1"/>
    </source>
</evidence>
<dbReference type="EMBL" id="JAAAJB010000124">
    <property type="protein sequence ID" value="KAG0265060.1"/>
    <property type="molecule type" value="Genomic_DNA"/>
</dbReference>
<proteinExistence type="predicted"/>
<name>A0A9P6QBQ5_9FUNG</name>
<accession>A0A9P6QBQ5</accession>
<evidence type="ECO:0000313" key="2">
    <source>
        <dbReference type="Proteomes" id="UP000807716"/>
    </source>
</evidence>
<dbReference type="AlphaFoldDB" id="A0A9P6QBQ5"/>
<keyword evidence="2" id="KW-1185">Reference proteome</keyword>
<feature type="non-terminal residue" evidence="1">
    <location>
        <position position="1"/>
    </location>
</feature>
<reference evidence="1" key="1">
    <citation type="journal article" date="2020" name="Fungal Divers.">
        <title>Resolving the Mortierellaceae phylogeny through synthesis of multi-gene phylogenetics and phylogenomics.</title>
        <authorList>
            <person name="Vandepol N."/>
            <person name="Liber J."/>
            <person name="Desiro A."/>
            <person name="Na H."/>
            <person name="Kennedy M."/>
            <person name="Barry K."/>
            <person name="Grigoriev I.V."/>
            <person name="Miller A.N."/>
            <person name="O'Donnell K."/>
            <person name="Stajich J.E."/>
            <person name="Bonito G."/>
        </authorList>
    </citation>
    <scope>NUCLEOTIDE SEQUENCE</scope>
    <source>
        <strain evidence="1">BC1065</strain>
    </source>
</reference>
<dbReference type="Proteomes" id="UP000807716">
    <property type="component" value="Unassembled WGS sequence"/>
</dbReference>
<sequence length="61" mass="6677">YYDQPAASSGVLNRLLGRQCRESPELLDSGNFDDWVKGATSPGGPKLSCIEKSHIDAEHEM</sequence>
<gene>
    <name evidence="1" type="ORF">DFQ27_000855</name>
</gene>
<organism evidence="1 2">
    <name type="scientific">Actinomortierella ambigua</name>
    <dbReference type="NCBI Taxonomy" id="1343610"/>
    <lineage>
        <taxon>Eukaryota</taxon>
        <taxon>Fungi</taxon>
        <taxon>Fungi incertae sedis</taxon>
        <taxon>Mucoromycota</taxon>
        <taxon>Mortierellomycotina</taxon>
        <taxon>Mortierellomycetes</taxon>
        <taxon>Mortierellales</taxon>
        <taxon>Mortierellaceae</taxon>
        <taxon>Actinomortierella</taxon>
    </lineage>
</organism>
<comment type="caution">
    <text evidence="1">The sequence shown here is derived from an EMBL/GenBank/DDBJ whole genome shotgun (WGS) entry which is preliminary data.</text>
</comment>